<organism evidence="1 2">
    <name type="scientific">Bifidobacterium longum subsp. longum 1-6B</name>
    <dbReference type="NCBI Taxonomy" id="1161744"/>
    <lineage>
        <taxon>Bacteria</taxon>
        <taxon>Bacillati</taxon>
        <taxon>Actinomycetota</taxon>
        <taxon>Actinomycetes</taxon>
        <taxon>Bifidobacteriales</taxon>
        <taxon>Bifidobacteriaceae</taxon>
        <taxon>Bifidobacterium</taxon>
    </lineage>
</organism>
<dbReference type="Proteomes" id="UP000006410">
    <property type="component" value="Unassembled WGS sequence"/>
</dbReference>
<gene>
    <name evidence="1" type="ORF">HMPREF1313_0719</name>
</gene>
<reference evidence="1 2" key="1">
    <citation type="journal article" date="2013" name="Genome Announc.">
        <title>Draft Genome Sequences of Two Pairs of Human Intestinal Bifidobacterium longum subsp. longum Strains, 44B and 1-6B and 35B and 2-2B, Consecutively Isolated from Two Children after a 5-Year Time Period.</title>
        <authorList>
            <person name="Shkoporov A.N."/>
            <person name="Efimov B.A."/>
            <person name="Khokhlova E.V."/>
            <person name="Chaplin A.V."/>
            <person name="Kafarskaya L.I."/>
            <person name="Durkin A.S."/>
            <person name="McCorrison J."/>
            <person name="Torralba M."/>
            <person name="Gillis M."/>
            <person name="Sutton G."/>
            <person name="Weibel D.B."/>
            <person name="Nelson K.E."/>
            <person name="Smeianov V.V."/>
        </authorList>
    </citation>
    <scope>NUCLEOTIDE SEQUENCE [LARGE SCALE GENOMIC DNA]</scope>
    <source>
        <strain evidence="1 2">1-6B</strain>
    </source>
</reference>
<dbReference type="EMBL" id="AJTF01000085">
    <property type="protein sequence ID" value="EIJ25416.1"/>
    <property type="molecule type" value="Genomic_DNA"/>
</dbReference>
<name>A0AA87IEC7_BIFLL</name>
<comment type="caution">
    <text evidence="1">The sequence shown here is derived from an EMBL/GenBank/DDBJ whole genome shotgun (WGS) entry which is preliminary data.</text>
</comment>
<evidence type="ECO:0000313" key="2">
    <source>
        <dbReference type="Proteomes" id="UP000006410"/>
    </source>
</evidence>
<evidence type="ECO:0000313" key="1">
    <source>
        <dbReference type="EMBL" id="EIJ25416.1"/>
    </source>
</evidence>
<dbReference type="AlphaFoldDB" id="A0AA87IEC7"/>
<sequence length="56" mass="6342">MGRMVRLAYWLVVMIMVGVTDRHSADGYDDTEPGNIESGDTRIRRALPARLCPDYT</sequence>
<protein>
    <submittedName>
        <fullName evidence="1">Uncharacterized protein</fullName>
    </submittedName>
</protein>
<proteinExistence type="predicted"/>
<accession>A0AA87IEC7</accession>